<reference evidence="2" key="1">
    <citation type="submission" date="2019-10" db="EMBL/GenBank/DDBJ databases">
        <title>Lacipirellula parvula gen. nov., sp. nov., representing a lineage of planctomycetes widespread in freshwater anoxic habitats, and description of the family Lacipirellulaceae.</title>
        <authorList>
            <person name="Dedysh S.N."/>
            <person name="Kulichevskaya I.S."/>
            <person name="Beletsky A.V."/>
            <person name="Rakitin A.L."/>
            <person name="Mardanov A.V."/>
            <person name="Ivanova A.A."/>
            <person name="Saltykova V.X."/>
            <person name="Rijpstra W.I.C."/>
            <person name="Sinninghe Damste J.S."/>
            <person name="Ravin N.V."/>
        </authorList>
    </citation>
    <scope>NUCLEOTIDE SEQUENCE [LARGE SCALE GENOMIC DNA]</scope>
    <source>
        <strain evidence="2">PX69</strain>
    </source>
</reference>
<dbReference type="Proteomes" id="UP000326837">
    <property type="component" value="Chromosome"/>
</dbReference>
<organism evidence="1 2">
    <name type="scientific">Lacipirellula parvula</name>
    <dbReference type="NCBI Taxonomy" id="2650471"/>
    <lineage>
        <taxon>Bacteria</taxon>
        <taxon>Pseudomonadati</taxon>
        <taxon>Planctomycetota</taxon>
        <taxon>Planctomycetia</taxon>
        <taxon>Pirellulales</taxon>
        <taxon>Lacipirellulaceae</taxon>
        <taxon>Lacipirellula</taxon>
    </lineage>
</organism>
<dbReference type="EMBL" id="AP021861">
    <property type="protein sequence ID" value="BBO33096.1"/>
    <property type="molecule type" value="Genomic_DNA"/>
</dbReference>
<protein>
    <submittedName>
        <fullName evidence="1">Uncharacterized protein</fullName>
    </submittedName>
</protein>
<name>A0A5K7XFH6_9BACT</name>
<evidence type="ECO:0000313" key="2">
    <source>
        <dbReference type="Proteomes" id="UP000326837"/>
    </source>
</evidence>
<sequence length="41" mass="4399">MQTAELGTADARRYTQIGVDLVPSNPALPSFAFIGVHLGFH</sequence>
<evidence type="ECO:0000313" key="1">
    <source>
        <dbReference type="EMBL" id="BBO33096.1"/>
    </source>
</evidence>
<gene>
    <name evidence="1" type="ORF">PLANPX_2708</name>
</gene>
<dbReference type="KEGG" id="lpav:PLANPX_2708"/>
<keyword evidence="2" id="KW-1185">Reference proteome</keyword>
<dbReference type="AlphaFoldDB" id="A0A5K7XFH6"/>
<accession>A0A5K7XFH6</accession>
<proteinExistence type="predicted"/>